<reference evidence="1 2" key="1">
    <citation type="submission" date="2021-06" db="EMBL/GenBank/DDBJ databases">
        <title>Caerostris extrusa draft genome.</title>
        <authorList>
            <person name="Kono N."/>
            <person name="Arakawa K."/>
        </authorList>
    </citation>
    <scope>NUCLEOTIDE SEQUENCE [LARGE SCALE GENOMIC DNA]</scope>
</reference>
<dbReference type="EMBL" id="BPLR01009476">
    <property type="protein sequence ID" value="GIY32218.1"/>
    <property type="molecule type" value="Genomic_DNA"/>
</dbReference>
<keyword evidence="2" id="KW-1185">Reference proteome</keyword>
<dbReference type="Proteomes" id="UP001054945">
    <property type="component" value="Unassembled WGS sequence"/>
</dbReference>
<name>A0AAV4SD46_CAEEX</name>
<gene>
    <name evidence="1" type="ORF">CEXT_248981</name>
</gene>
<protein>
    <submittedName>
        <fullName evidence="1">Uncharacterized protein</fullName>
    </submittedName>
</protein>
<evidence type="ECO:0000313" key="1">
    <source>
        <dbReference type="EMBL" id="GIY32218.1"/>
    </source>
</evidence>
<evidence type="ECO:0000313" key="2">
    <source>
        <dbReference type="Proteomes" id="UP001054945"/>
    </source>
</evidence>
<comment type="caution">
    <text evidence="1">The sequence shown here is derived from an EMBL/GenBank/DDBJ whole genome shotgun (WGS) entry which is preliminary data.</text>
</comment>
<dbReference type="AlphaFoldDB" id="A0AAV4SD46"/>
<sequence length="135" mass="15523">MDILESTPDKPDGSFHNSEQNISLSYPYKKVKEENRDDLYIYRDICSSIVMNDYCMRSGAIINQTQLVSLEFDTTLLDAYVLVAEVMNDYCVLNRAAINQTKLVSSEFRATLLDIHVLVRNIQPTKYLIKFRSTA</sequence>
<organism evidence="1 2">
    <name type="scientific">Caerostris extrusa</name>
    <name type="common">Bark spider</name>
    <name type="synonym">Caerostris bankana</name>
    <dbReference type="NCBI Taxonomy" id="172846"/>
    <lineage>
        <taxon>Eukaryota</taxon>
        <taxon>Metazoa</taxon>
        <taxon>Ecdysozoa</taxon>
        <taxon>Arthropoda</taxon>
        <taxon>Chelicerata</taxon>
        <taxon>Arachnida</taxon>
        <taxon>Araneae</taxon>
        <taxon>Araneomorphae</taxon>
        <taxon>Entelegynae</taxon>
        <taxon>Araneoidea</taxon>
        <taxon>Araneidae</taxon>
        <taxon>Caerostris</taxon>
    </lineage>
</organism>
<accession>A0AAV4SD46</accession>
<proteinExistence type="predicted"/>